<protein>
    <recommendedName>
        <fullName evidence="3">Translation elongation factor EFTu-like domain-containing protein</fullName>
    </recommendedName>
</protein>
<evidence type="ECO:0000313" key="1">
    <source>
        <dbReference type="EMBL" id="MFD1047785.1"/>
    </source>
</evidence>
<dbReference type="SUPFAM" id="SSF50447">
    <property type="entry name" value="Translation proteins"/>
    <property type="match status" value="1"/>
</dbReference>
<gene>
    <name evidence="1" type="ORF">ACFQ1S_20725</name>
</gene>
<organism evidence="1 2">
    <name type="scientific">Kibdelosporangium lantanae</name>
    <dbReference type="NCBI Taxonomy" id="1497396"/>
    <lineage>
        <taxon>Bacteria</taxon>
        <taxon>Bacillati</taxon>
        <taxon>Actinomycetota</taxon>
        <taxon>Actinomycetes</taxon>
        <taxon>Pseudonocardiales</taxon>
        <taxon>Pseudonocardiaceae</taxon>
        <taxon>Kibdelosporangium</taxon>
    </lineage>
</organism>
<comment type="caution">
    <text evidence="1">The sequence shown here is derived from an EMBL/GenBank/DDBJ whole genome shotgun (WGS) entry which is preliminary data.</text>
</comment>
<keyword evidence="2" id="KW-1185">Reference proteome</keyword>
<proteinExistence type="predicted"/>
<evidence type="ECO:0000313" key="2">
    <source>
        <dbReference type="Proteomes" id="UP001597045"/>
    </source>
</evidence>
<evidence type="ECO:0008006" key="3">
    <source>
        <dbReference type="Google" id="ProtNLM"/>
    </source>
</evidence>
<sequence length="95" mass="10329">MRRIEFAELRGDPALGGNTVRLFGRVYHGPIRIGDIFTEVKSGRGMEDVGMRVMALVFKGDPVPELVTGQTAELVLTGLGVERVTPGARINGKMF</sequence>
<accession>A0ABW3MFH4</accession>
<dbReference type="Proteomes" id="UP001597045">
    <property type="component" value="Unassembled WGS sequence"/>
</dbReference>
<dbReference type="InterPro" id="IPR009000">
    <property type="entry name" value="Transl_B-barrel_sf"/>
</dbReference>
<name>A0ABW3MFH4_9PSEU</name>
<reference evidence="2" key="1">
    <citation type="journal article" date="2019" name="Int. J. Syst. Evol. Microbiol.">
        <title>The Global Catalogue of Microorganisms (GCM) 10K type strain sequencing project: providing services to taxonomists for standard genome sequencing and annotation.</title>
        <authorList>
            <consortium name="The Broad Institute Genomics Platform"/>
            <consortium name="The Broad Institute Genome Sequencing Center for Infectious Disease"/>
            <person name="Wu L."/>
            <person name="Ma J."/>
        </authorList>
    </citation>
    <scope>NUCLEOTIDE SEQUENCE [LARGE SCALE GENOMIC DNA]</scope>
    <source>
        <strain evidence="2">JCM 31486</strain>
    </source>
</reference>
<dbReference type="EMBL" id="JBHTIS010001250">
    <property type="protein sequence ID" value="MFD1047785.1"/>
    <property type="molecule type" value="Genomic_DNA"/>
</dbReference>